<evidence type="ECO:0008006" key="3">
    <source>
        <dbReference type="Google" id="ProtNLM"/>
    </source>
</evidence>
<protein>
    <recommendedName>
        <fullName evidence="3">Right handed beta helix domain-containing protein</fullName>
    </recommendedName>
</protein>
<gene>
    <name evidence="1" type="ORF">GCM10008090_27550</name>
</gene>
<evidence type="ECO:0000313" key="1">
    <source>
        <dbReference type="EMBL" id="GHA16235.1"/>
    </source>
</evidence>
<evidence type="ECO:0000313" key="2">
    <source>
        <dbReference type="Proteomes" id="UP000614811"/>
    </source>
</evidence>
<dbReference type="Proteomes" id="UP000614811">
    <property type="component" value="Unassembled WGS sequence"/>
</dbReference>
<dbReference type="NCBIfam" id="NF041518">
    <property type="entry name" value="choice_anch_Q"/>
    <property type="match status" value="1"/>
</dbReference>
<dbReference type="InterPro" id="IPR006626">
    <property type="entry name" value="PbH1"/>
</dbReference>
<dbReference type="PANTHER" id="PTHR11319:SF35">
    <property type="entry name" value="OUTER MEMBRANE PROTEIN PMPC-RELATED"/>
    <property type="match status" value="1"/>
</dbReference>
<reference evidence="1" key="1">
    <citation type="journal article" date="2014" name="Int. J. Syst. Evol. Microbiol.">
        <title>Complete genome sequence of Corynebacterium casei LMG S-19264T (=DSM 44701T), isolated from a smear-ripened cheese.</title>
        <authorList>
            <consortium name="US DOE Joint Genome Institute (JGI-PGF)"/>
            <person name="Walter F."/>
            <person name="Albersmeier A."/>
            <person name="Kalinowski J."/>
            <person name="Ruckert C."/>
        </authorList>
    </citation>
    <scope>NUCLEOTIDE SEQUENCE</scope>
    <source>
        <strain evidence="1">KCTC 12711</strain>
    </source>
</reference>
<keyword evidence="2" id="KW-1185">Reference proteome</keyword>
<proteinExistence type="predicted"/>
<dbReference type="InterPro" id="IPR059226">
    <property type="entry name" value="Choice_anch_Q_dom"/>
</dbReference>
<dbReference type="AlphaFoldDB" id="A0A918RYR9"/>
<name>A0A918RYR9_9GAMM</name>
<dbReference type="SUPFAM" id="SSF51126">
    <property type="entry name" value="Pectin lyase-like"/>
    <property type="match status" value="1"/>
</dbReference>
<comment type="caution">
    <text evidence="1">The sequence shown here is derived from an EMBL/GenBank/DDBJ whole genome shotgun (WGS) entry which is preliminary data.</text>
</comment>
<dbReference type="InterPro" id="IPR012334">
    <property type="entry name" value="Pectin_lyas_fold"/>
</dbReference>
<dbReference type="InterPro" id="IPR011050">
    <property type="entry name" value="Pectin_lyase_fold/virulence"/>
</dbReference>
<dbReference type="PANTHER" id="PTHR11319">
    <property type="entry name" value="G PROTEIN-COUPLED RECEPTOR-RELATED"/>
    <property type="match status" value="1"/>
</dbReference>
<dbReference type="SMART" id="SM00710">
    <property type="entry name" value="PbH1"/>
    <property type="match status" value="6"/>
</dbReference>
<dbReference type="Gene3D" id="2.160.20.10">
    <property type="entry name" value="Single-stranded right-handed beta-helix, Pectin lyase-like"/>
    <property type="match status" value="1"/>
</dbReference>
<dbReference type="EMBL" id="BMXA01000005">
    <property type="protein sequence ID" value="GHA16235.1"/>
    <property type="molecule type" value="Genomic_DNA"/>
</dbReference>
<organism evidence="1 2">
    <name type="scientific">Arenicella chitinivorans</name>
    <dbReference type="NCBI Taxonomy" id="1329800"/>
    <lineage>
        <taxon>Bacteria</taxon>
        <taxon>Pseudomonadati</taxon>
        <taxon>Pseudomonadota</taxon>
        <taxon>Gammaproteobacteria</taxon>
        <taxon>Arenicellales</taxon>
        <taxon>Arenicellaceae</taxon>
        <taxon>Arenicella</taxon>
    </lineage>
</organism>
<reference evidence="1" key="2">
    <citation type="submission" date="2020-09" db="EMBL/GenBank/DDBJ databases">
        <authorList>
            <person name="Sun Q."/>
            <person name="Kim S."/>
        </authorList>
    </citation>
    <scope>NUCLEOTIDE SEQUENCE</scope>
    <source>
        <strain evidence="1">KCTC 12711</strain>
    </source>
</reference>
<sequence>MNDLAITPAAGELGFSIEADSISVVFEKLQLSGADRPRQFGGAVSINSNHANVNFDSVRFSQNSARLGSSILSFSSSDTSITIVSSEFNDNVARNEGAALYTVGDDLVQIADTSFTGNRGMVGADPFSEVFSGGAAIYIENADNLSLVKSTFTNNGLDGVDSVETYGGAVLIDNGGGMLNIDRNRFSQNSVGAGDGGALSIRGSLTGVVVENTFTKNTARFGGGIHIDQTGSTTDFNLIANTFSENSAVDGGAMHVDTSATSFINNTLVSNVATSAGGAMYVDGGLDNKLTNNTLISNQTQGDGGAIYLNSTSVAFENNLLMLNRADNDGADIIANSTTFTSFSGNLIGDAGVSTQDSLDGFVAPPGTLLGTSDSARPLALSDVLDPASTNNGTTFFIPTESSVAVDGGVNTNCPFSDQRGRLRDDGHCDIGAIELRPSDISKRTNLFVIPLRQGRSVVIVL</sequence>
<accession>A0A918RYR9</accession>